<feature type="transmembrane region" description="Helical" evidence="1">
    <location>
        <begin position="149"/>
        <end position="171"/>
    </location>
</feature>
<comment type="caution">
    <text evidence="2">The sequence shown here is derived from an EMBL/GenBank/DDBJ whole genome shotgun (WGS) entry which is preliminary data.</text>
</comment>
<feature type="transmembrane region" description="Helical" evidence="1">
    <location>
        <begin position="180"/>
        <end position="200"/>
    </location>
</feature>
<keyword evidence="3" id="KW-1185">Reference proteome</keyword>
<accession>B9XMH8</accession>
<name>B9XMH8_PEDPL</name>
<gene>
    <name evidence="2" type="ORF">Cflav_PD2069</name>
</gene>
<sequence length="241" mass="26954" precursor="true">MRGFAAFNFLKVALSLGLLAFAGLAAFVGFIWNEISREVGYYHHYGGAWKTEYESVFGSLGAARGRIGVCLFGIVFIIAMLVWIGKLSVPGNQSPKKKTRRRFGSNIERIVYYRRNALIGVVVGLLGIAIAVFSILFGTMIFADRENEVVFALFVFVIGYVGVICGCYWWTKAKDWNDGLVVIGLLPLVILFIPYVRLIFVAAPSLLPISMVLMPIILIVIVSLLPDKSEWPARKRWRLKQ</sequence>
<evidence type="ECO:0000256" key="1">
    <source>
        <dbReference type="SAM" id="Phobius"/>
    </source>
</evidence>
<feature type="transmembrane region" description="Helical" evidence="1">
    <location>
        <begin position="206"/>
        <end position="226"/>
    </location>
</feature>
<keyword evidence="1" id="KW-0812">Transmembrane</keyword>
<dbReference type="AlphaFoldDB" id="B9XMH8"/>
<evidence type="ECO:0000313" key="3">
    <source>
        <dbReference type="Proteomes" id="UP000003688"/>
    </source>
</evidence>
<dbReference type="Proteomes" id="UP000003688">
    <property type="component" value="Unassembled WGS sequence"/>
</dbReference>
<organism evidence="2 3">
    <name type="scientific">Pedosphaera parvula (strain Ellin514)</name>
    <dbReference type="NCBI Taxonomy" id="320771"/>
    <lineage>
        <taxon>Bacteria</taxon>
        <taxon>Pseudomonadati</taxon>
        <taxon>Verrucomicrobiota</taxon>
        <taxon>Pedosphaerae</taxon>
        <taxon>Pedosphaerales</taxon>
        <taxon>Pedosphaeraceae</taxon>
        <taxon>Pedosphaera</taxon>
    </lineage>
</organism>
<evidence type="ECO:0000313" key="2">
    <source>
        <dbReference type="EMBL" id="EEF59020.1"/>
    </source>
</evidence>
<feature type="transmembrane region" description="Helical" evidence="1">
    <location>
        <begin position="12"/>
        <end position="32"/>
    </location>
</feature>
<feature type="transmembrane region" description="Helical" evidence="1">
    <location>
        <begin position="66"/>
        <end position="89"/>
    </location>
</feature>
<feature type="transmembrane region" description="Helical" evidence="1">
    <location>
        <begin position="117"/>
        <end position="143"/>
    </location>
</feature>
<keyword evidence="1" id="KW-1133">Transmembrane helix</keyword>
<proteinExistence type="predicted"/>
<protein>
    <submittedName>
        <fullName evidence="2">Uncharacterized protein</fullName>
    </submittedName>
</protein>
<reference evidence="2 3" key="1">
    <citation type="journal article" date="2011" name="J. Bacteriol.">
        <title>Genome sequence of 'Pedosphaera parvula' Ellin514, an aerobic Verrucomicrobial isolate from pasture soil.</title>
        <authorList>
            <person name="Kant R."/>
            <person name="van Passel M.W."/>
            <person name="Sangwan P."/>
            <person name="Palva A."/>
            <person name="Lucas S."/>
            <person name="Copeland A."/>
            <person name="Lapidus A."/>
            <person name="Glavina Del Rio T."/>
            <person name="Dalin E."/>
            <person name="Tice H."/>
            <person name="Bruce D."/>
            <person name="Goodwin L."/>
            <person name="Pitluck S."/>
            <person name="Chertkov O."/>
            <person name="Larimer F.W."/>
            <person name="Land M.L."/>
            <person name="Hauser L."/>
            <person name="Brettin T.S."/>
            <person name="Detter J.C."/>
            <person name="Han S."/>
            <person name="de Vos W.M."/>
            <person name="Janssen P.H."/>
            <person name="Smidt H."/>
        </authorList>
    </citation>
    <scope>NUCLEOTIDE SEQUENCE [LARGE SCALE GENOMIC DNA]</scope>
    <source>
        <strain evidence="2 3">Ellin514</strain>
    </source>
</reference>
<dbReference type="RefSeq" id="WP_007417017.1">
    <property type="nucleotide sequence ID" value="NZ_ABOX02000034.1"/>
</dbReference>
<dbReference type="EMBL" id="ABOX02000034">
    <property type="protein sequence ID" value="EEF59020.1"/>
    <property type="molecule type" value="Genomic_DNA"/>
</dbReference>
<keyword evidence="1" id="KW-0472">Membrane</keyword>